<dbReference type="GO" id="GO:0016020">
    <property type="term" value="C:membrane"/>
    <property type="evidence" value="ECO:0007669"/>
    <property type="project" value="InterPro"/>
</dbReference>
<dbReference type="CDD" id="cd16917">
    <property type="entry name" value="HATPase_UhpB-NarQ-NarX-like"/>
    <property type="match status" value="1"/>
</dbReference>
<dbReference type="GO" id="GO:0005524">
    <property type="term" value="F:ATP binding"/>
    <property type="evidence" value="ECO:0007669"/>
    <property type="project" value="UniProtKB-KW"/>
</dbReference>
<gene>
    <name evidence="21" type="ordered locus">Lbys_1715</name>
</gene>
<evidence type="ECO:0000256" key="14">
    <source>
        <dbReference type="ARBA" id="ARBA00023004"/>
    </source>
</evidence>
<keyword evidence="12 21" id="KW-0418">Kinase</keyword>
<dbReference type="GO" id="GO:0000155">
    <property type="term" value="F:phosphorelay sensor kinase activity"/>
    <property type="evidence" value="ECO:0007669"/>
    <property type="project" value="InterPro"/>
</dbReference>
<organism evidence="21 22">
    <name type="scientific">Leadbetterella byssophila (strain DSM 17132 / JCM 16389 / KACC 11308 / NBRC 106382 / 4M15)</name>
    <dbReference type="NCBI Taxonomy" id="649349"/>
    <lineage>
        <taxon>Bacteria</taxon>
        <taxon>Pseudomonadati</taxon>
        <taxon>Bacteroidota</taxon>
        <taxon>Cytophagia</taxon>
        <taxon>Cytophagales</taxon>
        <taxon>Leadbetterellaceae</taxon>
        <taxon>Leadbetterella</taxon>
    </lineage>
</organism>
<dbReference type="GO" id="GO:0046872">
    <property type="term" value="F:metal ion binding"/>
    <property type="evidence" value="ECO:0007669"/>
    <property type="project" value="UniProtKB-KW"/>
</dbReference>
<feature type="transmembrane region" description="Helical" evidence="19">
    <location>
        <begin position="6"/>
        <end position="29"/>
    </location>
</feature>
<evidence type="ECO:0000256" key="16">
    <source>
        <dbReference type="ARBA" id="ARBA00023014"/>
    </source>
</evidence>
<keyword evidence="22" id="KW-1185">Reference proteome</keyword>
<comment type="subcellular location">
    <subcellularLocation>
        <location evidence="3">Cytoplasm</location>
    </subcellularLocation>
</comment>
<dbReference type="Proteomes" id="UP000007435">
    <property type="component" value="Chromosome"/>
</dbReference>
<keyword evidence="11" id="KW-0547">Nucleotide-binding</keyword>
<dbReference type="GO" id="GO:0051539">
    <property type="term" value="F:4 iron, 4 sulfur cluster binding"/>
    <property type="evidence" value="ECO:0007669"/>
    <property type="project" value="UniProtKB-KW"/>
</dbReference>
<dbReference type="Pfam" id="PF02518">
    <property type="entry name" value="HATPase_c"/>
    <property type="match status" value="1"/>
</dbReference>
<name>E4RZJ8_LEAB4</name>
<keyword evidence="14" id="KW-0408">Iron</keyword>
<keyword evidence="10" id="KW-0479">Metal-binding</keyword>
<dbReference type="InterPro" id="IPR011712">
    <property type="entry name" value="Sig_transdc_His_kin_sub3_dim/P"/>
</dbReference>
<reference key="1">
    <citation type="submission" date="2010-11" db="EMBL/GenBank/DDBJ databases">
        <title>The complete genome of Leadbetterella byssophila DSM 17132.</title>
        <authorList>
            <consortium name="US DOE Joint Genome Institute (JGI-PGF)"/>
            <person name="Lucas S."/>
            <person name="Copeland A."/>
            <person name="Lapidus A."/>
            <person name="Glavina del Rio T."/>
            <person name="Dalin E."/>
            <person name="Tice H."/>
            <person name="Bruce D."/>
            <person name="Goodwin L."/>
            <person name="Pitluck S."/>
            <person name="Kyrpides N."/>
            <person name="Mavromatis K."/>
            <person name="Ivanova N."/>
            <person name="Teshima H."/>
            <person name="Brettin T."/>
            <person name="Detter J.C."/>
            <person name="Han C."/>
            <person name="Tapia R."/>
            <person name="Land M."/>
            <person name="Hauser L."/>
            <person name="Markowitz V."/>
            <person name="Cheng J.-F."/>
            <person name="Hugenholtz P."/>
            <person name="Woyke T."/>
            <person name="Wu D."/>
            <person name="Tindall B."/>
            <person name="Pomrenke H.G."/>
            <person name="Brambilla E."/>
            <person name="Klenk H.-P."/>
            <person name="Eisen J.A."/>
        </authorList>
    </citation>
    <scope>NUCLEOTIDE SEQUENCE [LARGE SCALE GENOMIC DNA]</scope>
    <source>
        <strain>DSM 17132</strain>
    </source>
</reference>
<dbReference type="AlphaFoldDB" id="E4RZJ8"/>
<dbReference type="PANTHER" id="PTHR24421:SF10">
    <property type="entry name" value="NITRATE_NITRITE SENSOR PROTEIN NARQ"/>
    <property type="match status" value="1"/>
</dbReference>
<protein>
    <recommendedName>
        <fullName evidence="5">Oxygen sensor histidine kinase NreB</fullName>
        <ecNumber evidence="4">2.7.13.3</ecNumber>
    </recommendedName>
    <alternativeName>
        <fullName evidence="18">Nitrogen regulation protein B</fullName>
    </alternativeName>
</protein>
<proteinExistence type="predicted"/>
<keyword evidence="19" id="KW-1133">Transmembrane helix</keyword>
<evidence type="ECO:0000313" key="21">
    <source>
        <dbReference type="EMBL" id="ADQ17422.1"/>
    </source>
</evidence>
<dbReference type="GO" id="GO:0005737">
    <property type="term" value="C:cytoplasm"/>
    <property type="evidence" value="ECO:0007669"/>
    <property type="project" value="UniProtKB-SubCell"/>
</dbReference>
<keyword evidence="16" id="KW-0411">Iron-sulfur</keyword>
<dbReference type="HOGENOM" id="CLU_000445_20_6_10"/>
<dbReference type="OrthoDB" id="9760839at2"/>
<evidence type="ECO:0000256" key="3">
    <source>
        <dbReference type="ARBA" id="ARBA00004496"/>
    </source>
</evidence>
<dbReference type="eggNOG" id="COG4585">
    <property type="taxonomic scope" value="Bacteria"/>
</dbReference>
<keyword evidence="7" id="KW-0963">Cytoplasm</keyword>
<evidence type="ECO:0000313" key="22">
    <source>
        <dbReference type="Proteomes" id="UP000007435"/>
    </source>
</evidence>
<feature type="domain" description="Histidine kinase" evidence="20">
    <location>
        <begin position="68"/>
        <end position="254"/>
    </location>
</feature>
<keyword evidence="15" id="KW-0902">Two-component regulatory system</keyword>
<dbReference type="PANTHER" id="PTHR24421">
    <property type="entry name" value="NITRATE/NITRITE SENSOR PROTEIN NARX-RELATED"/>
    <property type="match status" value="1"/>
</dbReference>
<evidence type="ECO:0000256" key="10">
    <source>
        <dbReference type="ARBA" id="ARBA00022723"/>
    </source>
</evidence>
<evidence type="ECO:0000256" key="13">
    <source>
        <dbReference type="ARBA" id="ARBA00022840"/>
    </source>
</evidence>
<dbReference type="PRINTS" id="PR00344">
    <property type="entry name" value="BCTRLSENSOR"/>
</dbReference>
<dbReference type="STRING" id="649349.Lbys_1715"/>
<accession>E4RZJ8</accession>
<keyword evidence="9" id="KW-0808">Transferase</keyword>
<comment type="function">
    <text evidence="17">Member of the two-component regulatory system NreB/NreC involved in the control of dissimilatory nitrate/nitrite reduction in response to oxygen. NreB functions as a direct oxygen sensor histidine kinase which is autophosphorylated, in the absence of oxygen, probably at the conserved histidine residue, and transfers its phosphate group probably to a conserved aspartate residue of NreC. NreB/NreC activates the expression of the nitrate (narGHJI) and nitrite (nir) reductase operons, as well as the putative nitrate transporter gene narT.</text>
</comment>
<keyword evidence="6" id="KW-0004">4Fe-4S</keyword>
<dbReference type="EC" id="2.7.13.3" evidence="4"/>
<evidence type="ECO:0000259" key="20">
    <source>
        <dbReference type="PROSITE" id="PS50109"/>
    </source>
</evidence>
<dbReference type="SMART" id="SM00387">
    <property type="entry name" value="HATPase_c"/>
    <property type="match status" value="1"/>
</dbReference>
<evidence type="ECO:0000256" key="6">
    <source>
        <dbReference type="ARBA" id="ARBA00022485"/>
    </source>
</evidence>
<dbReference type="InterPro" id="IPR005467">
    <property type="entry name" value="His_kinase_dom"/>
</dbReference>
<comment type="catalytic activity">
    <reaction evidence="1">
        <text>ATP + protein L-histidine = ADP + protein N-phospho-L-histidine.</text>
        <dbReference type="EC" id="2.7.13.3"/>
    </reaction>
</comment>
<evidence type="ECO:0000256" key="9">
    <source>
        <dbReference type="ARBA" id="ARBA00022679"/>
    </source>
</evidence>
<evidence type="ECO:0000256" key="18">
    <source>
        <dbReference type="ARBA" id="ARBA00030800"/>
    </source>
</evidence>
<keyword evidence="19" id="KW-0812">Transmembrane</keyword>
<evidence type="ECO:0000256" key="11">
    <source>
        <dbReference type="ARBA" id="ARBA00022741"/>
    </source>
</evidence>
<dbReference type="PROSITE" id="PS50109">
    <property type="entry name" value="HIS_KIN"/>
    <property type="match status" value="1"/>
</dbReference>
<reference evidence="21 22" key="2">
    <citation type="journal article" date="2011" name="Stand. Genomic Sci.">
        <title>Complete genome sequence of Leadbetterella byssophila type strain (4M15).</title>
        <authorList>
            <person name="Abt B."/>
            <person name="Teshima H."/>
            <person name="Lucas S."/>
            <person name="Lapidus A."/>
            <person name="Del Rio T.G."/>
            <person name="Nolan M."/>
            <person name="Tice H."/>
            <person name="Cheng J.F."/>
            <person name="Pitluck S."/>
            <person name="Liolios K."/>
            <person name="Pagani I."/>
            <person name="Ivanova N."/>
            <person name="Mavromatis K."/>
            <person name="Pati A."/>
            <person name="Tapia R."/>
            <person name="Han C."/>
            <person name="Goodwin L."/>
            <person name="Chen A."/>
            <person name="Palaniappan K."/>
            <person name="Land M."/>
            <person name="Hauser L."/>
            <person name="Chang Y.J."/>
            <person name="Jeffries C.D."/>
            <person name="Rohde M."/>
            <person name="Goker M."/>
            <person name="Tindall B.J."/>
            <person name="Detter J.C."/>
            <person name="Woyke T."/>
            <person name="Bristow J."/>
            <person name="Eisen J.A."/>
            <person name="Markowitz V."/>
            <person name="Hugenholtz P."/>
            <person name="Klenk H.P."/>
            <person name="Kyrpides N.C."/>
        </authorList>
    </citation>
    <scope>NUCLEOTIDE SEQUENCE [LARGE SCALE GENOMIC DNA]</scope>
    <source>
        <strain evidence="22">DSM 17132 / JCM 16389 / KACC 11308 / NBRC 106382 / 4M15</strain>
    </source>
</reference>
<dbReference type="SUPFAM" id="SSF55874">
    <property type="entry name" value="ATPase domain of HSP90 chaperone/DNA topoisomerase II/histidine kinase"/>
    <property type="match status" value="1"/>
</dbReference>
<evidence type="ECO:0000256" key="12">
    <source>
        <dbReference type="ARBA" id="ARBA00022777"/>
    </source>
</evidence>
<dbReference type="InterPro" id="IPR004358">
    <property type="entry name" value="Sig_transdc_His_kin-like_C"/>
</dbReference>
<keyword evidence="8" id="KW-0597">Phosphoprotein</keyword>
<sequence length="254" mass="29390">MDGEREIISFIILINLILFVFIVGLIYFISQFRKRKVLYDQQLAHIKMEYEKAKLQIEVDAQKETMKKIGKEIHDSVGQKLTLASIYLKKNGAMQVAAPLNEISELIDESLTELRQLSRTLVNPKQYQTRLQDLILLETKRIQNINGISVHVHQNGDYELSEDTKHNIHRIIQEFLQNSIKHAKCNNIYIELNFSDHQLMVQCKDDGVGFDMQKNAGPGVGIMNIKKRISEMMGQVEFFSKKGEGTRLTFYVPY</sequence>
<evidence type="ECO:0000256" key="1">
    <source>
        <dbReference type="ARBA" id="ARBA00000085"/>
    </source>
</evidence>
<dbReference type="GO" id="GO:0046983">
    <property type="term" value="F:protein dimerization activity"/>
    <property type="evidence" value="ECO:0007669"/>
    <property type="project" value="InterPro"/>
</dbReference>
<evidence type="ECO:0000256" key="19">
    <source>
        <dbReference type="SAM" id="Phobius"/>
    </source>
</evidence>
<evidence type="ECO:0000256" key="15">
    <source>
        <dbReference type="ARBA" id="ARBA00023012"/>
    </source>
</evidence>
<dbReference type="InterPro" id="IPR050482">
    <property type="entry name" value="Sensor_HK_TwoCompSys"/>
</dbReference>
<dbReference type="InterPro" id="IPR003594">
    <property type="entry name" value="HATPase_dom"/>
</dbReference>
<evidence type="ECO:0000256" key="4">
    <source>
        <dbReference type="ARBA" id="ARBA00012438"/>
    </source>
</evidence>
<evidence type="ECO:0000256" key="7">
    <source>
        <dbReference type="ARBA" id="ARBA00022490"/>
    </source>
</evidence>
<dbReference type="Gene3D" id="1.20.5.1930">
    <property type="match status" value="1"/>
</dbReference>
<evidence type="ECO:0000256" key="2">
    <source>
        <dbReference type="ARBA" id="ARBA00001966"/>
    </source>
</evidence>
<dbReference type="EMBL" id="CP002305">
    <property type="protein sequence ID" value="ADQ17422.1"/>
    <property type="molecule type" value="Genomic_DNA"/>
</dbReference>
<keyword evidence="13" id="KW-0067">ATP-binding</keyword>
<dbReference type="KEGG" id="lby:Lbys_1715"/>
<dbReference type="Pfam" id="PF07730">
    <property type="entry name" value="HisKA_3"/>
    <property type="match status" value="1"/>
</dbReference>
<dbReference type="InterPro" id="IPR036890">
    <property type="entry name" value="HATPase_C_sf"/>
</dbReference>
<evidence type="ECO:0000256" key="8">
    <source>
        <dbReference type="ARBA" id="ARBA00022553"/>
    </source>
</evidence>
<dbReference type="Gene3D" id="3.30.565.10">
    <property type="entry name" value="Histidine kinase-like ATPase, C-terminal domain"/>
    <property type="match status" value="1"/>
</dbReference>
<evidence type="ECO:0000256" key="17">
    <source>
        <dbReference type="ARBA" id="ARBA00024827"/>
    </source>
</evidence>
<keyword evidence="19" id="KW-0472">Membrane</keyword>
<evidence type="ECO:0000256" key="5">
    <source>
        <dbReference type="ARBA" id="ARBA00017322"/>
    </source>
</evidence>
<comment type="cofactor">
    <cofactor evidence="2">
        <name>[4Fe-4S] cluster</name>
        <dbReference type="ChEBI" id="CHEBI:49883"/>
    </cofactor>
</comment>